<gene>
    <name evidence="10" type="ORF">FAZ78_10160</name>
</gene>
<evidence type="ECO:0000256" key="7">
    <source>
        <dbReference type="PROSITE-ProRule" id="PRU01373"/>
    </source>
</evidence>
<dbReference type="InterPro" id="IPR038063">
    <property type="entry name" value="Transpep_catalytic_dom"/>
</dbReference>
<feature type="signal peptide" evidence="8">
    <location>
        <begin position="1"/>
        <end position="31"/>
    </location>
</feature>
<dbReference type="PANTHER" id="PTHR41533">
    <property type="entry name" value="L,D-TRANSPEPTIDASE HI_1667-RELATED"/>
    <property type="match status" value="1"/>
</dbReference>
<dbReference type="InterPro" id="IPR045380">
    <property type="entry name" value="LD_TPept_scaffold_dom"/>
</dbReference>
<dbReference type="GO" id="GO:0071555">
    <property type="term" value="P:cell wall organization"/>
    <property type="evidence" value="ECO:0007669"/>
    <property type="project" value="UniProtKB-UniRule"/>
</dbReference>
<comment type="caution">
    <text evidence="10">The sequence shown here is derived from an EMBL/GenBank/DDBJ whole genome shotgun (WGS) entry which is preliminary data.</text>
</comment>
<evidence type="ECO:0000313" key="11">
    <source>
        <dbReference type="Proteomes" id="UP000306340"/>
    </source>
</evidence>
<dbReference type="Gene3D" id="2.40.440.10">
    <property type="entry name" value="L,D-transpeptidase catalytic domain-like"/>
    <property type="match status" value="1"/>
</dbReference>
<evidence type="ECO:0000256" key="5">
    <source>
        <dbReference type="ARBA" id="ARBA00022984"/>
    </source>
</evidence>
<dbReference type="Pfam" id="PF20142">
    <property type="entry name" value="Scaffold"/>
    <property type="match status" value="1"/>
</dbReference>
<dbReference type="GO" id="GO:0009252">
    <property type="term" value="P:peptidoglycan biosynthetic process"/>
    <property type="evidence" value="ECO:0007669"/>
    <property type="project" value="UniProtKB-UniPathway"/>
</dbReference>
<dbReference type="PANTHER" id="PTHR41533:SF2">
    <property type="entry name" value="BLR7131 PROTEIN"/>
    <property type="match status" value="1"/>
</dbReference>
<dbReference type="InterPro" id="IPR002477">
    <property type="entry name" value="Peptidoglycan-bd-like"/>
</dbReference>
<dbReference type="SUPFAM" id="SSF141523">
    <property type="entry name" value="L,D-transpeptidase catalytic domain-like"/>
    <property type="match status" value="1"/>
</dbReference>
<evidence type="ECO:0000256" key="4">
    <source>
        <dbReference type="ARBA" id="ARBA00022960"/>
    </source>
</evidence>
<reference evidence="10 11" key="1">
    <citation type="submission" date="2019-04" db="EMBL/GenBank/DDBJ databases">
        <title>Crypto-aerobic microbial life in anoxic (sulfidic) marine sediments.</title>
        <authorList>
            <person name="Bhattacharya S."/>
            <person name="Roy C."/>
            <person name="Mondal N."/>
            <person name="Sarkar J."/>
            <person name="Mandal S."/>
            <person name="Rameez M.J."/>
            <person name="Ghosh W."/>
        </authorList>
    </citation>
    <scope>NUCLEOTIDE SEQUENCE [LARGE SCALE GENOMIC DNA]</scope>
    <source>
        <strain evidence="10 11">SBBC</strain>
    </source>
</reference>
<evidence type="ECO:0000256" key="6">
    <source>
        <dbReference type="ARBA" id="ARBA00023316"/>
    </source>
</evidence>
<dbReference type="Pfam" id="PF01471">
    <property type="entry name" value="PG_binding_1"/>
    <property type="match status" value="1"/>
</dbReference>
<evidence type="ECO:0000256" key="2">
    <source>
        <dbReference type="ARBA" id="ARBA00005992"/>
    </source>
</evidence>
<keyword evidence="4 7" id="KW-0133">Cell shape</keyword>
<dbReference type="SUPFAM" id="SSF47090">
    <property type="entry name" value="PGBD-like"/>
    <property type="match status" value="1"/>
</dbReference>
<dbReference type="InterPro" id="IPR036366">
    <property type="entry name" value="PGBDSf"/>
</dbReference>
<feature type="active site" description="Proton donor/acceptor" evidence="7">
    <location>
        <position position="425"/>
    </location>
</feature>
<dbReference type="Proteomes" id="UP000306340">
    <property type="component" value="Unassembled WGS sequence"/>
</dbReference>
<keyword evidence="3" id="KW-0808">Transferase</keyword>
<protein>
    <submittedName>
        <fullName evidence="10">Murein L,D-transpeptidase</fullName>
    </submittedName>
</protein>
<comment type="pathway">
    <text evidence="1 7">Cell wall biogenesis; peptidoglycan biosynthesis.</text>
</comment>
<dbReference type="GO" id="GO:0004180">
    <property type="term" value="F:carboxypeptidase activity"/>
    <property type="evidence" value="ECO:0007669"/>
    <property type="project" value="UniProtKB-ARBA"/>
</dbReference>
<evidence type="ECO:0000259" key="9">
    <source>
        <dbReference type="PROSITE" id="PS52029"/>
    </source>
</evidence>
<organism evidence="10 11">
    <name type="scientific">Cereibacter changlensis</name>
    <dbReference type="NCBI Taxonomy" id="402884"/>
    <lineage>
        <taxon>Bacteria</taxon>
        <taxon>Pseudomonadati</taxon>
        <taxon>Pseudomonadota</taxon>
        <taxon>Alphaproteobacteria</taxon>
        <taxon>Rhodobacterales</taxon>
        <taxon>Paracoccaceae</taxon>
        <taxon>Cereibacter</taxon>
    </lineage>
</organism>
<evidence type="ECO:0000256" key="8">
    <source>
        <dbReference type="SAM" id="SignalP"/>
    </source>
</evidence>
<dbReference type="InterPro" id="IPR052905">
    <property type="entry name" value="LD-transpeptidase_YkuD-like"/>
</dbReference>
<dbReference type="UniPathway" id="UPA00219"/>
<comment type="similarity">
    <text evidence="2">Belongs to the YkuD family.</text>
</comment>
<sequence length="533" mass="58973">MALRFSRPMPAVAALLFTLALAPGFSTVAEAQVTPFTRSLSEAASRDEAIAAFYRDRGYRPLWTGAEDSARREALLSALSRAADHGLPVQRYDAAALIAGFRAAATEGDRGRLEVAMTRALVDYAHDLQSGVLEPGKVDPGIKREVEKQDPLLNLAAFERDPAGFLKSLPPKDPEYARLVKEKIRLERLMLSGGWGPEVPATKLEPGAGGPALVALRDRLMAMGYLDRSATSVYDERIRAAVAAFQLDHGLEADGVAGQGTLAEINIPPQERLKSVLVAMERERWMGRDLGRRHIWVNLTDFRTRIVDEGKVTFETRSVIGKDVPDMRSPEFSDQMDYMVINPSWNVPRSITTKEYLPLMQRNPNAASHLVLVDRNGRAVNRGAVNFNAYNARNFPFSMRQPPSDGNALGLVKFMFPNQWNIYLHDTPSKSLFDREARAFSHGCIRLADPFDFAYALLAAQTDDPEGLFQGHLRSGKETVVRLDQPVPVHLVYFTAYSSAKGKMNYRRDVYGRDGVIYEALTAAGVVLGPLQG</sequence>
<feature type="domain" description="L,D-TPase catalytic" evidence="9">
    <location>
        <begin position="293"/>
        <end position="469"/>
    </location>
</feature>
<name>A0A4U0Z2G3_9RHOB</name>
<dbReference type="InterPro" id="IPR005490">
    <property type="entry name" value="LD_TPept_cat_dom"/>
</dbReference>
<evidence type="ECO:0000256" key="1">
    <source>
        <dbReference type="ARBA" id="ARBA00004752"/>
    </source>
</evidence>
<feature type="active site" description="Nucleophile" evidence="7">
    <location>
        <position position="444"/>
    </location>
</feature>
<dbReference type="GO" id="GO:0008360">
    <property type="term" value="P:regulation of cell shape"/>
    <property type="evidence" value="ECO:0007669"/>
    <property type="project" value="UniProtKB-UniRule"/>
</dbReference>
<dbReference type="InterPro" id="IPR036365">
    <property type="entry name" value="PGBD-like_sf"/>
</dbReference>
<dbReference type="CDD" id="cd16913">
    <property type="entry name" value="YkuD_like"/>
    <property type="match status" value="1"/>
</dbReference>
<proteinExistence type="inferred from homology"/>
<dbReference type="AlphaFoldDB" id="A0A4U0Z2G3"/>
<feature type="chain" id="PRO_5020251679" evidence="8">
    <location>
        <begin position="32"/>
        <end position="533"/>
    </location>
</feature>
<keyword evidence="6 7" id="KW-0961">Cell wall biogenesis/degradation</keyword>
<dbReference type="Pfam" id="PF03734">
    <property type="entry name" value="YkuD"/>
    <property type="match status" value="1"/>
</dbReference>
<dbReference type="PROSITE" id="PS52029">
    <property type="entry name" value="LD_TPASE"/>
    <property type="match status" value="1"/>
</dbReference>
<evidence type="ECO:0000256" key="3">
    <source>
        <dbReference type="ARBA" id="ARBA00022679"/>
    </source>
</evidence>
<dbReference type="EMBL" id="SWAU01000080">
    <property type="protein sequence ID" value="TKA96684.1"/>
    <property type="molecule type" value="Genomic_DNA"/>
</dbReference>
<dbReference type="GO" id="GO:0016740">
    <property type="term" value="F:transferase activity"/>
    <property type="evidence" value="ECO:0007669"/>
    <property type="project" value="UniProtKB-KW"/>
</dbReference>
<evidence type="ECO:0000313" key="10">
    <source>
        <dbReference type="EMBL" id="TKA96684.1"/>
    </source>
</evidence>
<dbReference type="Gene3D" id="1.10.101.10">
    <property type="entry name" value="PGBD-like superfamily/PGBD"/>
    <property type="match status" value="1"/>
</dbReference>
<keyword evidence="8" id="KW-0732">Signal</keyword>
<accession>A0A4U0Z2G3</accession>
<keyword evidence="5 7" id="KW-0573">Peptidoglycan synthesis</keyword>